<keyword evidence="1" id="KW-1133">Transmembrane helix</keyword>
<reference evidence="2" key="1">
    <citation type="submission" date="2010-06" db="EMBL/GenBank/DDBJ databases">
        <authorList>
            <person name="Muzny D."/>
            <person name="Qin X."/>
            <person name="Buhay C."/>
            <person name="Dugan-Rocha S."/>
            <person name="Ding Y."/>
            <person name="Chen G."/>
            <person name="Hawes A."/>
            <person name="Holder M."/>
            <person name="Jhangiani S."/>
            <person name="Johnson A."/>
            <person name="Khan Z."/>
            <person name="Li Z."/>
            <person name="Liu W."/>
            <person name="Liu X."/>
            <person name="Perez L."/>
            <person name="Shen H."/>
            <person name="Wang Q."/>
            <person name="Watt J."/>
            <person name="Xi L."/>
            <person name="Xin Y."/>
            <person name="Zhou J."/>
            <person name="Deng J."/>
            <person name="Jiang H."/>
            <person name="Liu Y."/>
            <person name="Qu J."/>
            <person name="Song X.-Z."/>
            <person name="Zhang L."/>
            <person name="Villasana D."/>
            <person name="Johnson A."/>
            <person name="Liu J."/>
            <person name="Liyanage D."/>
            <person name="Lorensuhewa L."/>
            <person name="Robinson T."/>
            <person name="Song A."/>
            <person name="Song B.-B."/>
            <person name="Dinh H."/>
            <person name="Thornton R."/>
            <person name="Coyle M."/>
            <person name="Francisco L."/>
            <person name="Jackson L."/>
            <person name="Javaid M."/>
            <person name="Korchina V."/>
            <person name="Kovar C."/>
            <person name="Mata R."/>
            <person name="Mathew T."/>
            <person name="Ngo R."/>
            <person name="Nguyen L."/>
            <person name="Nguyen N."/>
            <person name="Okwuonu G."/>
            <person name="Ongeri F."/>
            <person name="Pham C."/>
            <person name="Simmons D."/>
            <person name="Wilczek-Boney K."/>
            <person name="Hale W."/>
            <person name="Jakkamsetti A."/>
            <person name="Pham P."/>
            <person name="Ruth R."/>
            <person name="San Lucas F."/>
            <person name="Warren J."/>
            <person name="Zhang J."/>
            <person name="Zhao Z."/>
            <person name="Zhou C."/>
            <person name="Zhu D."/>
            <person name="Lee S."/>
            <person name="Bess C."/>
            <person name="Blankenburg K."/>
            <person name="Forbes L."/>
            <person name="Fu Q."/>
            <person name="Gubbala S."/>
            <person name="Hirani K."/>
            <person name="Jayaseelan J.C."/>
            <person name="Lara F."/>
            <person name="Munidasa M."/>
            <person name="Palculict T."/>
            <person name="Patil S."/>
            <person name="Pu L.-L."/>
            <person name="Saada N."/>
            <person name="Tang L."/>
            <person name="Weissenberger G."/>
            <person name="Zhu Y."/>
            <person name="Hemphill L."/>
            <person name="Shang Y."/>
            <person name="Youmans B."/>
            <person name="Ayvaz T."/>
            <person name="Ross M."/>
            <person name="Santibanez J."/>
            <person name="Aqrawi P."/>
            <person name="Gross S."/>
            <person name="Joshi V."/>
            <person name="Fowler G."/>
            <person name="Nazareth L."/>
            <person name="Reid J."/>
            <person name="Worley K."/>
            <person name="Petrosino J."/>
            <person name="Highlander S."/>
            <person name="Gibbs R."/>
        </authorList>
    </citation>
    <scope>NUCLEOTIDE SEQUENCE [LARGE SCALE GENOMIC DNA]</scope>
    <source>
        <strain evidence="2">DSM 20601</strain>
    </source>
</reference>
<dbReference type="EMBL" id="ACCR02000005">
    <property type="protein sequence ID" value="EFI83388.1"/>
    <property type="molecule type" value="Genomic_DNA"/>
</dbReference>
<evidence type="ECO:0000256" key="1">
    <source>
        <dbReference type="SAM" id="Phobius"/>
    </source>
</evidence>
<dbReference type="HOGENOM" id="CLU_2633829_0_0_9"/>
<proteinExistence type="predicted"/>
<dbReference type="STRING" id="525367.HMPREF0556_12073"/>
<keyword evidence="1" id="KW-0812">Transmembrane</keyword>
<protein>
    <submittedName>
        <fullName evidence="2">Uncharacterized protein</fullName>
    </submittedName>
</protein>
<accession>D7UYH1</accession>
<keyword evidence="3" id="KW-1185">Reference proteome</keyword>
<evidence type="ECO:0000313" key="2">
    <source>
        <dbReference type="EMBL" id="EFI83388.1"/>
    </source>
</evidence>
<feature type="transmembrane region" description="Helical" evidence="1">
    <location>
        <begin position="32"/>
        <end position="53"/>
    </location>
</feature>
<organism evidence="2 3">
    <name type="scientific">Listeria grayi DSM 20601</name>
    <dbReference type="NCBI Taxonomy" id="525367"/>
    <lineage>
        <taxon>Bacteria</taxon>
        <taxon>Bacillati</taxon>
        <taxon>Bacillota</taxon>
        <taxon>Bacilli</taxon>
        <taxon>Bacillales</taxon>
        <taxon>Listeriaceae</taxon>
        <taxon>Listeria</taxon>
    </lineage>
</organism>
<dbReference type="Proteomes" id="UP000010119">
    <property type="component" value="Unassembled WGS sequence"/>
</dbReference>
<comment type="caution">
    <text evidence="2">The sequence shown here is derived from an EMBL/GenBank/DDBJ whole genome shotgun (WGS) entry which is preliminary data.</text>
</comment>
<evidence type="ECO:0000313" key="3">
    <source>
        <dbReference type="Proteomes" id="UP000010119"/>
    </source>
</evidence>
<sequence length="77" mass="9305">MLQKLHISPILWYTRERIGIAKKRSDWMKKGLFMMLILSIPVYLTVLFILQIYKKKTTTYFPLKNEFAHWTNKEATK</sequence>
<name>D7UYH1_LISGR</name>
<dbReference type="AlphaFoldDB" id="D7UYH1"/>
<gene>
    <name evidence="2" type="ORF">HMPREF0556_12073</name>
</gene>
<keyword evidence="1" id="KW-0472">Membrane</keyword>